<dbReference type="Gene3D" id="2.60.40.1180">
    <property type="entry name" value="Golgi alpha-mannosidase II"/>
    <property type="match status" value="1"/>
</dbReference>
<evidence type="ECO:0000256" key="2">
    <source>
        <dbReference type="RuleBase" id="RU361185"/>
    </source>
</evidence>
<dbReference type="PANTHER" id="PTHR43863:SF2">
    <property type="entry name" value="MALTASE-GLUCOAMYLASE"/>
    <property type="match status" value="1"/>
</dbReference>
<name>A0ABP0B4R4_9PEZI</name>
<dbReference type="SUPFAM" id="SSF51011">
    <property type="entry name" value="Glycosyl hydrolase domain"/>
    <property type="match status" value="1"/>
</dbReference>
<dbReference type="PANTHER" id="PTHR43863">
    <property type="entry name" value="HYDROLASE, PUTATIVE (AFU_ORTHOLOGUE AFUA_1G03140)-RELATED"/>
    <property type="match status" value="1"/>
</dbReference>
<feature type="domain" description="Glycosyl hydrolase family 31 C-terminal" evidence="4">
    <location>
        <begin position="522"/>
        <end position="612"/>
    </location>
</feature>
<evidence type="ECO:0000313" key="5">
    <source>
        <dbReference type="EMBL" id="CAK7214472.1"/>
    </source>
</evidence>
<evidence type="ECO:0000256" key="1">
    <source>
        <dbReference type="ARBA" id="ARBA00007806"/>
    </source>
</evidence>
<dbReference type="SUPFAM" id="SSF51445">
    <property type="entry name" value="(Trans)glycosidases"/>
    <property type="match status" value="1"/>
</dbReference>
<dbReference type="InterPro" id="IPR000322">
    <property type="entry name" value="Glyco_hydro_31_TIM"/>
</dbReference>
<feature type="domain" description="Glycoside hydrolase family 31 TIM barrel" evidence="3">
    <location>
        <begin position="203"/>
        <end position="516"/>
    </location>
</feature>
<dbReference type="CDD" id="cd06595">
    <property type="entry name" value="GH31_u1"/>
    <property type="match status" value="1"/>
</dbReference>
<dbReference type="InterPro" id="IPR051816">
    <property type="entry name" value="Glycosyl_Hydrolase_31"/>
</dbReference>
<evidence type="ECO:0000259" key="4">
    <source>
        <dbReference type="Pfam" id="PF21365"/>
    </source>
</evidence>
<organism evidence="5 6">
    <name type="scientific">Sporothrix bragantina</name>
    <dbReference type="NCBI Taxonomy" id="671064"/>
    <lineage>
        <taxon>Eukaryota</taxon>
        <taxon>Fungi</taxon>
        <taxon>Dikarya</taxon>
        <taxon>Ascomycota</taxon>
        <taxon>Pezizomycotina</taxon>
        <taxon>Sordariomycetes</taxon>
        <taxon>Sordariomycetidae</taxon>
        <taxon>Ophiostomatales</taxon>
        <taxon>Ophiostomataceae</taxon>
        <taxon>Sporothrix</taxon>
    </lineage>
</organism>
<reference evidence="5 6" key="1">
    <citation type="submission" date="2024-01" db="EMBL/GenBank/DDBJ databases">
        <authorList>
            <person name="Allen C."/>
            <person name="Tagirdzhanova G."/>
        </authorList>
    </citation>
    <scope>NUCLEOTIDE SEQUENCE [LARGE SCALE GENOMIC DNA]</scope>
</reference>
<protein>
    <recommendedName>
        <fullName evidence="7">Alpha-xylosidase</fullName>
    </recommendedName>
</protein>
<keyword evidence="2" id="KW-0326">Glycosidase</keyword>
<dbReference type="Pfam" id="PF01055">
    <property type="entry name" value="Glyco_hydro_31_2nd"/>
    <property type="match status" value="1"/>
</dbReference>
<keyword evidence="6" id="KW-1185">Reference proteome</keyword>
<keyword evidence="2" id="KW-0378">Hydrolase</keyword>
<dbReference type="InterPro" id="IPR017853">
    <property type="entry name" value="GH"/>
</dbReference>
<evidence type="ECO:0000259" key="3">
    <source>
        <dbReference type="Pfam" id="PF01055"/>
    </source>
</evidence>
<dbReference type="Gene3D" id="3.20.20.80">
    <property type="entry name" value="Glycosidases"/>
    <property type="match status" value="1"/>
</dbReference>
<dbReference type="EMBL" id="CAWUHC010000012">
    <property type="protein sequence ID" value="CAK7214472.1"/>
    <property type="molecule type" value="Genomic_DNA"/>
</dbReference>
<evidence type="ECO:0008006" key="7">
    <source>
        <dbReference type="Google" id="ProtNLM"/>
    </source>
</evidence>
<dbReference type="InterPro" id="IPR013780">
    <property type="entry name" value="Glyco_hydro_b"/>
</dbReference>
<dbReference type="Pfam" id="PF21365">
    <property type="entry name" value="Glyco_hydro_31_3rd"/>
    <property type="match status" value="1"/>
</dbReference>
<gene>
    <name evidence="5" type="ORF">SBRCBS47491_002154</name>
</gene>
<comment type="similarity">
    <text evidence="1 2">Belongs to the glycosyl hydrolase 31 family.</text>
</comment>
<evidence type="ECO:0000313" key="6">
    <source>
        <dbReference type="Proteomes" id="UP001642406"/>
    </source>
</evidence>
<dbReference type="Proteomes" id="UP001642406">
    <property type="component" value="Unassembled WGS sequence"/>
</dbReference>
<sequence length="830" mass="92474">MEGMAKYKFPCNPVADAASTVTGPQYRFTLIGDMVLRYEWASDGVFEDRASTFALNRRFSGVPVPKFTVTETDDRLEIVTPTLHLSYDKQRFSANGLHVTFGAKVTLWGAEWRFGSEDASNLGGTARTLDEIDGRCDMGQGILSPAGYAALDDSQSMLFDGEGFVAPRRAGSDKGDRIDGYLFCYGRDYAGAMRAFYAISGQPPRIPRWALGNWWSRFHRYTAESYLRLMDRFAAEQIPLSVAVIDMDWHLVNDERVPHAGWTGYTWDKSLFPDPTAFGEALHDRQLKVTLNDHPHLGIHHHEDLYESMATALGRDPTTKSPIAFDPTDPLFMDAWLNVLHRALEKQGCDFWWIDWQQGPLSRVPGLDPLWLLNHFHFLDNRLQAAEGDGKDGDNSRGLIFSRYAGPGSHRYPVGFSGDSITTWASLQFQPEFTATAANIGYGWWSHDIGGHMHGGRDDELATRWLQLGVFSPVLRLHSSNSPWASKEPWLYRKEYYGVMRRAMQLRHRLVPYLYASASGDLPLVRPMYWAHPTRDEAYAYPNQYTFGPSLIVAPIVHKRDVRTGRSKAKVWVPPQRHVDLFTGCVYDGDRELDMYRTIDCVPVLAPEGSIIPLDGNQAPENGCHNPVSLEVLVVIGRDGRFRLVEDPLDDAVPKNSEASNNRERIIEIDFQQTTGQLKITADNVASKNWSVRFVSLPKADKIAVSVDGVPLPGEDVVVRVDDGREDASPGPSPPGLVVTLPKLPQGSKTVTIDVGPNPQLAVHNHRETIHAMLLDVQADFAVKDAIWKIVDSTSSTQSTGVKLGRLLSLGLDEALVGPVVELLAADGRV</sequence>
<accession>A0ABP0B4R4</accession>
<dbReference type="InterPro" id="IPR048395">
    <property type="entry name" value="Glyco_hydro_31_C"/>
</dbReference>
<proteinExistence type="inferred from homology"/>
<comment type="caution">
    <text evidence="5">The sequence shown here is derived from an EMBL/GenBank/DDBJ whole genome shotgun (WGS) entry which is preliminary data.</text>
</comment>